<dbReference type="EMBL" id="LWAE01000014">
    <property type="protein sequence ID" value="KZL88790.1"/>
    <property type="molecule type" value="Genomic_DNA"/>
</dbReference>
<evidence type="ECO:0000259" key="2">
    <source>
        <dbReference type="Pfam" id="PF13240"/>
    </source>
</evidence>
<dbReference type="InterPro" id="IPR026870">
    <property type="entry name" value="Zinc_ribbon_dom"/>
</dbReference>
<dbReference type="STRING" id="1121326.CLMAG_58830"/>
<keyword evidence="1" id="KW-0812">Transmembrane</keyword>
<dbReference type="RefSeq" id="WP_066630552.1">
    <property type="nucleotide sequence ID" value="NZ_FQXL01000077.1"/>
</dbReference>
<gene>
    <name evidence="3" type="ORF">CLMAG_58830</name>
</gene>
<evidence type="ECO:0000256" key="1">
    <source>
        <dbReference type="SAM" id="Phobius"/>
    </source>
</evidence>
<dbReference type="Proteomes" id="UP000076603">
    <property type="component" value="Unassembled WGS sequence"/>
</dbReference>
<comment type="caution">
    <text evidence="3">The sequence shown here is derived from an EMBL/GenBank/DDBJ whole genome shotgun (WGS) entry which is preliminary data.</text>
</comment>
<proteinExistence type="predicted"/>
<keyword evidence="4" id="KW-1185">Reference proteome</keyword>
<dbReference type="AlphaFoldDB" id="A0A161W0W9"/>
<organism evidence="3 4">
    <name type="scientific">Clostridium magnum DSM 2767</name>
    <dbReference type="NCBI Taxonomy" id="1121326"/>
    <lineage>
        <taxon>Bacteria</taxon>
        <taxon>Bacillati</taxon>
        <taxon>Bacillota</taxon>
        <taxon>Clostridia</taxon>
        <taxon>Eubacteriales</taxon>
        <taxon>Clostridiaceae</taxon>
        <taxon>Clostridium</taxon>
    </lineage>
</organism>
<dbReference type="Pfam" id="PF13240">
    <property type="entry name" value="Zn_Ribbon_1"/>
    <property type="match status" value="1"/>
</dbReference>
<feature type="domain" description="Zinc-ribbon" evidence="2">
    <location>
        <begin position="3"/>
        <end position="24"/>
    </location>
</feature>
<evidence type="ECO:0000313" key="4">
    <source>
        <dbReference type="Proteomes" id="UP000076603"/>
    </source>
</evidence>
<dbReference type="OrthoDB" id="1932009at2"/>
<sequence>MICEKCGKENPEGSLFCNSCGSKLQQEEALVQSNTEGNINDEQINNEENQQLIVPENVDENEEQNIEKEEIDITNEKVKKKFSKKKTLSIIMIVCLVLGLGGFGIYKHNEIQQHKEYVKLFSQTVDSISVETLSAKMMCNIISTDWRSAIYDTHEDFNTKLADLHSRWDSNGKLKETKDAKDKIESNMTKLKKYPKDYEESYKILVELYGVYGQLYDQATYPSGSLITYNQDVNQKESEFDKLMNKIKITIPTTSSK</sequence>
<feature type="transmembrane region" description="Helical" evidence="1">
    <location>
        <begin position="87"/>
        <end position="106"/>
    </location>
</feature>
<protein>
    <recommendedName>
        <fullName evidence="2">Zinc-ribbon domain-containing protein</fullName>
    </recommendedName>
</protein>
<dbReference type="PATRIC" id="fig|1121326.3.peg.5949"/>
<keyword evidence="1" id="KW-1133">Transmembrane helix</keyword>
<reference evidence="3 4" key="1">
    <citation type="submission" date="2016-04" db="EMBL/GenBank/DDBJ databases">
        <title>Genome sequence of Clostridium magnum DSM 2767.</title>
        <authorList>
            <person name="Poehlein A."/>
            <person name="Uhlig R."/>
            <person name="Fischer R."/>
            <person name="Bahl H."/>
            <person name="Daniel R."/>
        </authorList>
    </citation>
    <scope>NUCLEOTIDE SEQUENCE [LARGE SCALE GENOMIC DNA]</scope>
    <source>
        <strain evidence="3 4">DSM 2767</strain>
    </source>
</reference>
<name>A0A161W0W9_9CLOT</name>
<dbReference type="InterPro" id="IPR038587">
    <property type="entry name" value="Ribosomal_eL40_sf"/>
</dbReference>
<dbReference type="Gene3D" id="4.10.1060.50">
    <property type="match status" value="1"/>
</dbReference>
<keyword evidence="1" id="KW-0472">Membrane</keyword>
<evidence type="ECO:0000313" key="3">
    <source>
        <dbReference type="EMBL" id="KZL88790.1"/>
    </source>
</evidence>
<accession>A0A161W0W9</accession>